<keyword evidence="4" id="KW-1185">Reference proteome</keyword>
<evidence type="ECO:0000256" key="1">
    <source>
        <dbReference type="PROSITE-ProRule" id="PRU00339"/>
    </source>
</evidence>
<feature type="repeat" description="TPR" evidence="1">
    <location>
        <begin position="1021"/>
        <end position="1054"/>
    </location>
</feature>
<dbReference type="SMART" id="SM00028">
    <property type="entry name" value="TPR"/>
    <property type="match status" value="18"/>
</dbReference>
<organism evidence="3 4">
    <name type="scientific">Dictyobacter halimunensis</name>
    <dbReference type="NCBI Taxonomy" id="3026934"/>
    <lineage>
        <taxon>Bacteria</taxon>
        <taxon>Bacillati</taxon>
        <taxon>Chloroflexota</taxon>
        <taxon>Ktedonobacteria</taxon>
        <taxon>Ktedonobacterales</taxon>
        <taxon>Dictyobacteraceae</taxon>
        <taxon>Dictyobacter</taxon>
    </lineage>
</organism>
<feature type="repeat" description="TPR" evidence="1">
    <location>
        <begin position="1302"/>
        <end position="1335"/>
    </location>
</feature>
<name>A0ABQ6FKB7_9CHLR</name>
<dbReference type="PANTHER" id="PTHR10098">
    <property type="entry name" value="RAPSYN-RELATED"/>
    <property type="match status" value="1"/>
</dbReference>
<feature type="repeat" description="TPR" evidence="1">
    <location>
        <begin position="1262"/>
        <end position="1295"/>
    </location>
</feature>
<comment type="caution">
    <text evidence="3">The sequence shown here is derived from an EMBL/GenBank/DDBJ whole genome shotgun (WGS) entry which is preliminary data.</text>
</comment>
<feature type="repeat" description="TPR" evidence="1">
    <location>
        <begin position="1342"/>
        <end position="1375"/>
    </location>
</feature>
<dbReference type="PROSITE" id="PS50005">
    <property type="entry name" value="TPR"/>
    <property type="match status" value="9"/>
</dbReference>
<feature type="repeat" description="TPR" evidence="1">
    <location>
        <begin position="861"/>
        <end position="894"/>
    </location>
</feature>
<feature type="repeat" description="TPR" evidence="1">
    <location>
        <begin position="901"/>
        <end position="934"/>
    </location>
</feature>
<gene>
    <name evidence="3" type="ORF">KDH_15030</name>
</gene>
<feature type="repeat" description="TPR" evidence="1">
    <location>
        <begin position="981"/>
        <end position="1014"/>
    </location>
</feature>
<accession>A0ABQ6FKB7</accession>
<reference evidence="3 4" key="1">
    <citation type="submission" date="2023-02" db="EMBL/GenBank/DDBJ databases">
        <title>Dictyobacter halimunensis sp. nov., a new member of the class Ktedonobacteria from forest soil in a geothermal area.</title>
        <authorList>
            <person name="Rachmania M.K."/>
            <person name="Ningsih F."/>
            <person name="Sakai Y."/>
            <person name="Yabe S."/>
            <person name="Yokota A."/>
            <person name="Sjamsuridzal W."/>
        </authorList>
    </citation>
    <scope>NUCLEOTIDE SEQUENCE [LARGE SCALE GENOMIC DNA]</scope>
    <source>
        <strain evidence="3 4">S3.2.2.5</strain>
    </source>
</reference>
<proteinExistence type="predicted"/>
<dbReference type="InterPro" id="IPR027417">
    <property type="entry name" value="P-loop_NTPase"/>
</dbReference>
<dbReference type="Gene3D" id="1.25.40.10">
    <property type="entry name" value="Tetratricopeptide repeat domain"/>
    <property type="match status" value="4"/>
</dbReference>
<dbReference type="SUPFAM" id="SSF52540">
    <property type="entry name" value="P-loop containing nucleoside triphosphate hydrolases"/>
    <property type="match status" value="1"/>
</dbReference>
<dbReference type="SUPFAM" id="SSF48452">
    <property type="entry name" value="TPR-like"/>
    <property type="match status" value="4"/>
</dbReference>
<dbReference type="Proteomes" id="UP001344906">
    <property type="component" value="Unassembled WGS sequence"/>
</dbReference>
<dbReference type="Pfam" id="PF12770">
    <property type="entry name" value="CHAT"/>
    <property type="match status" value="1"/>
</dbReference>
<feature type="repeat" description="TPR" evidence="1">
    <location>
        <begin position="821"/>
        <end position="854"/>
    </location>
</feature>
<evidence type="ECO:0000313" key="4">
    <source>
        <dbReference type="Proteomes" id="UP001344906"/>
    </source>
</evidence>
<dbReference type="InterPro" id="IPR011990">
    <property type="entry name" value="TPR-like_helical_dom_sf"/>
</dbReference>
<protein>
    <recommendedName>
        <fullName evidence="2">CHAT domain-containing protein</fullName>
    </recommendedName>
</protein>
<dbReference type="InterPro" id="IPR024983">
    <property type="entry name" value="CHAT_dom"/>
</dbReference>
<evidence type="ECO:0000259" key="2">
    <source>
        <dbReference type="Pfam" id="PF12770"/>
    </source>
</evidence>
<dbReference type="Gene3D" id="3.40.50.300">
    <property type="entry name" value="P-loop containing nucleotide triphosphate hydrolases"/>
    <property type="match status" value="1"/>
</dbReference>
<dbReference type="PANTHER" id="PTHR10098:SF108">
    <property type="entry name" value="TETRATRICOPEPTIDE REPEAT PROTEIN 28"/>
    <property type="match status" value="1"/>
</dbReference>
<keyword evidence="1" id="KW-0802">TPR repeat</keyword>
<dbReference type="PRINTS" id="PR00364">
    <property type="entry name" value="DISEASERSIST"/>
</dbReference>
<sequence>MELILAQQSDYQVHVTCDGQFSHTFDLQPLRLLGHWLERITNDPIRYGQLLFQALFPPEAKAWQALNAHPERIVLINMDDELDTLPWEYLYGLDGFLVLGIPFVRGLPNEQRIPAPTLDMSLHIVAIPSNPLSNLVEPLNIDAEWQHLTEVITPLPFDITLERVRPPTLEQVRHLIANTQQRVIHFMGHGGQFDNGAFLCFERENGELDLIEAQQLLPEIEGSPFLISLNACVSASPGPTEFSNLAASIVKAKVPYALGMRFRIYDDDALVFSRMLYTELAQGAPIETALLHVRRSLAQRPRTWTVGVPVLYTSLATPAGGFVQRTGASHIDEHQPPIDASSIVRARGTFQGRIEDLKRLGDLLTGEHRPPILTIHGGGGQGKTALAREAMERFAYAWPGGIWGTMLDPLPERSQFVNQLAQFLGVPIQEVTNPKDLEGQVLCSLGSRRTLLVLDNAETLVHAMESNDSAAIALAEFLHQLPATTTSLLVTSRVQLGWSGEITHELGGLTAKEGAFLFQQYAPERLANISIQEAQTLSQKVEGHPLGLRLLAGAFNASDLSLQHFIQSYEQQLSQAENAYVGKEHRHRKLYASIETSIRYLNNDLRAILGNLWIFQAPFLPGIARSIFDPDTEETDNRSSPVDTQLKVLWQRGLLAHMAVTAHDGSAELYYLLPTTRPYIEKHLTGTIPREQLQQRYGEAYRTFINEAYAILEYNTLLITVARYMEKDLERSIHYIADPEYRRDRAHCAWILFRLGKLREARMIFEDILEQAQGQDQLLELEVSNLLGQLYQAAGQHQHALTLFQHILPSIGKVGNQADEAGVLYNMAKVYQAIGQPQRALELYERALPILHETGRLADEAATISNIAMVYQTTGQPQRALELYEQALPILRDVGRRADEAAAISNIAMIYQTTGQPQRALELYEYALSIQREIGNRGGEAIALSNIAAIHQNDGHLQRALLLFEQALSIQRAIGDRGGEATTLSNIGLAYKDQGQPQHALTLMEQALSIRREVGDRTGEAATLNNIASVYMDLRHLQRALELFEQALPIRREVGNRAGEAATLHNMAGIYENMDQTQQALSLYEQALSIRHEVGDRTGEAITLHNIAGIHYRDNNQPQHALSLYEQALALLQEVHDHDGEARTLISMAHIYQTMNQPQRALSLYEQALFSTRKTTDHVREATVLLNMAEIYQAIGQNQRALELLEQIPSITHKTDSRTDEATILNRMGRTYHQCHQPQHALALFEQALAISREVNDRLGEATALSNIGLAYRALNQPKKAISFYEQALPILRECNYRVQEANVLSNMAMAYYVIGQLQRAIELFEQAIPVLKDVDDHVGQITALNNLGLIYQDSGQPQRALSLYEQALSIAQQIGRRANEASILNSMVIAYQALGQPQYIMALLEQALSIFRELGDHMSEAATLNSMAVILYADLKRPAEALHRLQQARHIFEQYGLVQDTARNTLEKMNSFQWVIHQGLPPGPLNIQRSTLMPSERQRQMMVNTIAVMTKSPERHQAWRQRVMTFLEESQAKRQGNNIEADFYRSLLDILDGKALSLSPDHPYISALTTVQNSITKKQDMAAKNTQDEASFLETNSKEIITIINNTLAVLSQAKNQKQEWRTHLAAMRQALAQQQEISDFIIFLDTLITLLDTNGDPTGLGKTLTSTYIPIWRELLYQLETIRQQDN</sequence>
<feature type="repeat" description="TPR" evidence="1">
    <location>
        <begin position="1061"/>
        <end position="1094"/>
    </location>
</feature>
<dbReference type="InterPro" id="IPR019734">
    <property type="entry name" value="TPR_rpt"/>
</dbReference>
<dbReference type="Pfam" id="PF13176">
    <property type="entry name" value="TPR_7"/>
    <property type="match status" value="2"/>
</dbReference>
<dbReference type="EMBL" id="BSRI01000001">
    <property type="protein sequence ID" value="GLV54656.1"/>
    <property type="molecule type" value="Genomic_DNA"/>
</dbReference>
<dbReference type="RefSeq" id="WP_338248363.1">
    <property type="nucleotide sequence ID" value="NZ_BSRI01000001.1"/>
</dbReference>
<feature type="domain" description="CHAT" evidence="2">
    <location>
        <begin position="47"/>
        <end position="303"/>
    </location>
</feature>
<dbReference type="Pfam" id="PF13424">
    <property type="entry name" value="TPR_12"/>
    <property type="match status" value="8"/>
</dbReference>
<evidence type="ECO:0000313" key="3">
    <source>
        <dbReference type="EMBL" id="GLV54656.1"/>
    </source>
</evidence>